<accession>A0A8H3EXZ4</accession>
<evidence type="ECO:0000259" key="2">
    <source>
        <dbReference type="PROSITE" id="PS50828"/>
    </source>
</evidence>
<comment type="caution">
    <text evidence="3">The sequence shown here is derived from an EMBL/GenBank/DDBJ whole genome shotgun (WGS) entry which is preliminary data.</text>
</comment>
<reference evidence="3" key="1">
    <citation type="submission" date="2021-03" db="EMBL/GenBank/DDBJ databases">
        <authorList>
            <person name="Tagirdzhanova G."/>
        </authorList>
    </citation>
    <scope>NUCLEOTIDE SEQUENCE</scope>
</reference>
<dbReference type="PANTHER" id="PTHR46535">
    <property type="entry name" value="NEDD4-BINDING PROTEIN 2"/>
    <property type="match status" value="1"/>
</dbReference>
<dbReference type="Pfam" id="PF26286">
    <property type="entry name" value="UBA_10"/>
    <property type="match status" value="1"/>
</dbReference>
<dbReference type="SMART" id="SM00463">
    <property type="entry name" value="SMR"/>
    <property type="match status" value="1"/>
</dbReference>
<dbReference type="GO" id="GO:0005634">
    <property type="term" value="C:nucleus"/>
    <property type="evidence" value="ECO:0007669"/>
    <property type="project" value="TreeGrafter"/>
</dbReference>
<name>A0A8H3EXZ4_9LECA</name>
<feature type="region of interest" description="Disordered" evidence="1">
    <location>
        <begin position="182"/>
        <end position="204"/>
    </location>
</feature>
<sequence>MQYITSYLQESYCPPLDSALFFAVLSDLNPNDKSSIDQIRTILDSLKLSAEQEQKENQQNFADFDPSGASGTSRHDESVASISLDNLSVTDDSHPTNTTDSSAHATDLPESYNEGIEELSHQEKTDLLLELCPNATLFDIQFTLKKHNCSFRKTLDETLNLEWIKENHTLSKGVDGFFHQATQSRKHKGKNKSKNKVVPEVESPNEALPTSNAWQIKNNQIDFIASRVQLSESVVRSEYHKAGGSQRTAILNLCKVDVSGISGVSVDDSVVQVNAAELGEEFPGLSSAECLALIMLTHPFTARAHELAKAVFSTSLNDKSTLANSSLFVPQYARLEMPGDSGAGMQQNKSLNIGDLDQKTLGQIAASHAQIREEMFSKANAAWRKSRSNRLIGGAAAYYGEESRQANATSRAYSSAAADAQVLDTNTGNSIDLHGINVQDAVRNARLAVQKWWDSGQAEWAREGKVAGGNGFVIITGAGTHSQGGRAKIRPAVIKVLKAEGWRVDDSLDRAQVIVLGRSRVR</sequence>
<dbReference type="InterPro" id="IPR002625">
    <property type="entry name" value="Smr_dom"/>
</dbReference>
<feature type="region of interest" description="Disordered" evidence="1">
    <location>
        <begin position="54"/>
        <end position="108"/>
    </location>
</feature>
<organism evidence="3 4">
    <name type="scientific">Gomphillus americanus</name>
    <dbReference type="NCBI Taxonomy" id="1940652"/>
    <lineage>
        <taxon>Eukaryota</taxon>
        <taxon>Fungi</taxon>
        <taxon>Dikarya</taxon>
        <taxon>Ascomycota</taxon>
        <taxon>Pezizomycotina</taxon>
        <taxon>Lecanoromycetes</taxon>
        <taxon>OSLEUM clade</taxon>
        <taxon>Ostropomycetidae</taxon>
        <taxon>Ostropales</taxon>
        <taxon>Graphidaceae</taxon>
        <taxon>Gomphilloideae</taxon>
        <taxon>Gomphillus</taxon>
    </lineage>
</organism>
<feature type="compositionally biased region" description="Basic residues" evidence="1">
    <location>
        <begin position="184"/>
        <end position="195"/>
    </location>
</feature>
<evidence type="ECO:0000256" key="1">
    <source>
        <dbReference type="SAM" id="MobiDB-lite"/>
    </source>
</evidence>
<dbReference type="EMBL" id="CAJPDQ010000009">
    <property type="protein sequence ID" value="CAF9914701.1"/>
    <property type="molecule type" value="Genomic_DNA"/>
</dbReference>
<evidence type="ECO:0000313" key="3">
    <source>
        <dbReference type="EMBL" id="CAF9914701.1"/>
    </source>
</evidence>
<dbReference type="GO" id="GO:0004519">
    <property type="term" value="F:endonuclease activity"/>
    <property type="evidence" value="ECO:0007669"/>
    <property type="project" value="TreeGrafter"/>
</dbReference>
<dbReference type="Gene3D" id="3.30.1370.110">
    <property type="match status" value="1"/>
</dbReference>
<gene>
    <name evidence="3" type="ORF">GOMPHAMPRED_008232</name>
</gene>
<protein>
    <recommendedName>
        <fullName evidence="2">Smr domain-containing protein</fullName>
    </recommendedName>
</protein>
<dbReference type="InterPro" id="IPR036063">
    <property type="entry name" value="Smr_dom_sf"/>
</dbReference>
<proteinExistence type="predicted"/>
<evidence type="ECO:0000313" key="4">
    <source>
        <dbReference type="Proteomes" id="UP000664169"/>
    </source>
</evidence>
<dbReference type="InterPro" id="IPR052772">
    <property type="entry name" value="Endo/PolyKinase_Domain-Protein"/>
</dbReference>
<dbReference type="InterPro" id="IPR058864">
    <property type="entry name" value="UBA_10"/>
</dbReference>
<dbReference type="PROSITE" id="PS50828">
    <property type="entry name" value="SMR"/>
    <property type="match status" value="1"/>
</dbReference>
<feature type="compositionally biased region" description="Polar residues" evidence="1">
    <location>
        <begin position="80"/>
        <end position="104"/>
    </location>
</feature>
<keyword evidence="4" id="KW-1185">Reference proteome</keyword>
<dbReference type="SUPFAM" id="SSF160443">
    <property type="entry name" value="SMR domain-like"/>
    <property type="match status" value="1"/>
</dbReference>
<dbReference type="OrthoDB" id="443981at2759"/>
<dbReference type="AlphaFoldDB" id="A0A8H3EXZ4"/>
<feature type="domain" description="Smr" evidence="2">
    <location>
        <begin position="431"/>
        <end position="522"/>
    </location>
</feature>
<dbReference type="PANTHER" id="PTHR46535:SF1">
    <property type="entry name" value="NEDD4-BINDING PROTEIN 2"/>
    <property type="match status" value="1"/>
</dbReference>
<dbReference type="Proteomes" id="UP000664169">
    <property type="component" value="Unassembled WGS sequence"/>
</dbReference>